<organism evidence="3 4">
    <name type="scientific">Mycobacterium kiyosense</name>
    <dbReference type="NCBI Taxonomy" id="2871094"/>
    <lineage>
        <taxon>Bacteria</taxon>
        <taxon>Bacillati</taxon>
        <taxon>Actinomycetota</taxon>
        <taxon>Actinomycetes</taxon>
        <taxon>Mycobacteriales</taxon>
        <taxon>Mycobacteriaceae</taxon>
        <taxon>Mycobacterium</taxon>
    </lineage>
</organism>
<dbReference type="Proteomes" id="UP001165663">
    <property type="component" value="Unassembled WGS sequence"/>
</dbReference>
<reference evidence="3" key="1">
    <citation type="submission" date="2022-08" db="EMBL/GenBank/DDBJ databases">
        <title>Mycobacterium kiyosense sp. nov., scotochromogenic slow-glowing species isolated from respiratory specimens.</title>
        <authorList>
            <person name="Fukano H."/>
            <person name="Kazumi Y."/>
            <person name="Sakagami N."/>
            <person name="Ato M."/>
            <person name="Mitarai S."/>
            <person name="Hoshino Y."/>
        </authorList>
    </citation>
    <scope>NUCLEOTIDE SEQUENCE</scope>
    <source>
        <strain evidence="3">1413</strain>
        <strain evidence="2">SRL2020-028</strain>
    </source>
</reference>
<feature type="transmembrane region" description="Helical" evidence="1">
    <location>
        <begin position="51"/>
        <end position="68"/>
    </location>
</feature>
<keyword evidence="1" id="KW-0472">Membrane</keyword>
<protein>
    <submittedName>
        <fullName evidence="3">Uncharacterized protein</fullName>
    </submittedName>
</protein>
<dbReference type="AlphaFoldDB" id="A0A9P3Q9W9"/>
<name>A0A9P3Q9W9_9MYCO</name>
<gene>
    <name evidence="3" type="ORF">Mkiyose1413_38580</name>
    <name evidence="2" type="ORF">SRL2020028_14250</name>
</gene>
<dbReference type="RefSeq" id="WP_238304985.1">
    <property type="nucleotide sequence ID" value="NZ_BRXE01000009.1"/>
</dbReference>
<keyword evidence="1" id="KW-0812">Transmembrane</keyword>
<sequence>MCRVGALGKRQSNFGLTPPDLAFKLAFEVCATSTRMLAEADYARNGDEMGVLAYIALTVAVFALLGLTQKLVERL</sequence>
<keyword evidence="1" id="KW-1133">Transmembrane helix</keyword>
<evidence type="ECO:0000313" key="3">
    <source>
        <dbReference type="EMBL" id="GLD31975.1"/>
    </source>
</evidence>
<evidence type="ECO:0000313" key="2">
    <source>
        <dbReference type="EMBL" id="GLB82169.1"/>
    </source>
</evidence>
<proteinExistence type="predicted"/>
<comment type="caution">
    <text evidence="3">The sequence shown here is derived from an EMBL/GenBank/DDBJ whole genome shotgun (WGS) entry which is preliminary data.</text>
</comment>
<dbReference type="EMBL" id="BRXE01000009">
    <property type="protein sequence ID" value="GLB82169.1"/>
    <property type="molecule type" value="Genomic_DNA"/>
</dbReference>
<dbReference type="Proteomes" id="UP001064782">
    <property type="component" value="Unassembled WGS sequence"/>
</dbReference>
<evidence type="ECO:0000256" key="1">
    <source>
        <dbReference type="SAM" id="Phobius"/>
    </source>
</evidence>
<keyword evidence="4" id="KW-1185">Reference proteome</keyword>
<dbReference type="EMBL" id="BRZI01000034">
    <property type="protein sequence ID" value="GLD31975.1"/>
    <property type="molecule type" value="Genomic_DNA"/>
</dbReference>
<evidence type="ECO:0000313" key="4">
    <source>
        <dbReference type="Proteomes" id="UP001064782"/>
    </source>
</evidence>
<accession>A0A9P3Q9W9</accession>